<evidence type="ECO:0000259" key="1">
    <source>
        <dbReference type="Pfam" id="PF01968"/>
    </source>
</evidence>
<dbReference type="Proteomes" id="UP000295008">
    <property type="component" value="Unassembled WGS sequence"/>
</dbReference>
<feature type="domain" description="Hydantoinase A/oxoprolinase" evidence="1">
    <location>
        <begin position="191"/>
        <end position="496"/>
    </location>
</feature>
<dbReference type="InterPro" id="IPR008040">
    <property type="entry name" value="Hydant_A_N"/>
</dbReference>
<proteinExistence type="predicted"/>
<dbReference type="EMBL" id="SLUN01000037">
    <property type="protein sequence ID" value="TCL59790.1"/>
    <property type="molecule type" value="Genomic_DNA"/>
</dbReference>
<dbReference type="Gene3D" id="3.30.420.40">
    <property type="match status" value="1"/>
</dbReference>
<dbReference type="SUPFAM" id="SSF53067">
    <property type="entry name" value="Actin-like ATPase domain"/>
    <property type="match status" value="1"/>
</dbReference>
<organism evidence="3 4">
    <name type="scientific">Hydrogenispora ethanolica</name>
    <dbReference type="NCBI Taxonomy" id="1082276"/>
    <lineage>
        <taxon>Bacteria</taxon>
        <taxon>Bacillati</taxon>
        <taxon>Bacillota</taxon>
        <taxon>Hydrogenispora</taxon>
    </lineage>
</organism>
<evidence type="ECO:0000313" key="3">
    <source>
        <dbReference type="EMBL" id="TCL59790.1"/>
    </source>
</evidence>
<reference evidence="3 4" key="1">
    <citation type="submission" date="2019-03" db="EMBL/GenBank/DDBJ databases">
        <title>Genomic Encyclopedia of Type Strains, Phase IV (KMG-IV): sequencing the most valuable type-strain genomes for metagenomic binning, comparative biology and taxonomic classification.</title>
        <authorList>
            <person name="Goeker M."/>
        </authorList>
    </citation>
    <scope>NUCLEOTIDE SEQUENCE [LARGE SCALE GENOMIC DNA]</scope>
    <source>
        <strain evidence="3 4">LX-B</strain>
    </source>
</reference>
<protein>
    <submittedName>
        <fullName evidence="3">N-methylhydantoinase A/oxoprolinase/acetone carboxylase beta subunit</fullName>
    </submittedName>
</protein>
<dbReference type="RefSeq" id="WP_132016447.1">
    <property type="nucleotide sequence ID" value="NZ_SLUN01000037.1"/>
</dbReference>
<dbReference type="InterPro" id="IPR002821">
    <property type="entry name" value="Hydantoinase_A"/>
</dbReference>
<dbReference type="Pfam" id="PF01968">
    <property type="entry name" value="Hydantoinase_A"/>
    <property type="match status" value="1"/>
</dbReference>
<keyword evidence="4" id="KW-1185">Reference proteome</keyword>
<dbReference type="Pfam" id="PF05378">
    <property type="entry name" value="Hydant_A_N"/>
    <property type="match status" value="1"/>
</dbReference>
<dbReference type="OrthoDB" id="9768323at2"/>
<gene>
    <name evidence="3" type="ORF">EDC14_103727</name>
</gene>
<evidence type="ECO:0000259" key="2">
    <source>
        <dbReference type="Pfam" id="PF05378"/>
    </source>
</evidence>
<comment type="caution">
    <text evidence="3">The sequence shown here is derived from an EMBL/GenBank/DDBJ whole genome shotgun (WGS) entry which is preliminary data.</text>
</comment>
<dbReference type="GO" id="GO:0017168">
    <property type="term" value="F:5-oxoprolinase (ATP-hydrolyzing) activity"/>
    <property type="evidence" value="ECO:0007669"/>
    <property type="project" value="TreeGrafter"/>
</dbReference>
<name>A0A4R1R317_HYDET</name>
<accession>A0A4R1R317</accession>
<dbReference type="PANTHER" id="PTHR11365">
    <property type="entry name" value="5-OXOPROLINASE RELATED"/>
    <property type="match status" value="1"/>
</dbReference>
<dbReference type="PANTHER" id="PTHR11365:SF23">
    <property type="entry name" value="HYPOTHETICAL 5-OXOPROLINASE (EUROFUNG)-RELATED"/>
    <property type="match status" value="1"/>
</dbReference>
<dbReference type="AlphaFoldDB" id="A0A4R1R317"/>
<dbReference type="GO" id="GO:0006749">
    <property type="term" value="P:glutathione metabolic process"/>
    <property type="evidence" value="ECO:0007669"/>
    <property type="project" value="TreeGrafter"/>
</dbReference>
<evidence type="ECO:0000313" key="4">
    <source>
        <dbReference type="Proteomes" id="UP000295008"/>
    </source>
</evidence>
<feature type="domain" description="Hydantoinase/oxoprolinase N-terminal" evidence="2">
    <location>
        <begin position="4"/>
        <end position="166"/>
    </location>
</feature>
<dbReference type="InterPro" id="IPR043129">
    <property type="entry name" value="ATPase_NBD"/>
</dbReference>
<sequence>MKYRIGIDVGGTFTDAVVIDDDTYELVGTLKKPTTHFAKEGVAAGIVEVIRGVIEKYAIAPENIVFIAHGTTQATNALLEGDVVPVGILGMGRGMMEELKARNDTQVGDIELAPGKFLKTFHRYFDTAKEHDAEKLIHELENEGCQVIVASAAFAVDDPAAELAVMAKTAAMGIPGVGSHEISKLYGLKIRTRTAAINASILPKMMETADMTESSVKRTGIKAPLMIMRCDGGVMDINEVRKRPIFTMLSGPAAGVAGALMYEKISNGIFLEVGGTSTDISVIKNGKVMVEYAEVGGHKTYLNSLDVRTVGIAGGSMVRIGPEGVVDVGPRSAHIAGLGYTVYADPAEINDPQIALFQPRPDDPADYATVTCGGKQFAITVSCAANILGYVQASHYAYGSKAAAVRAFKPFAERYGISVEEFAKQIMDKASQKNEAVLKQLFSDYQLQPEEITLVGGGGGAAAIVPYLAEYMKLNHRIAKNAEVISPIGVALAMVRDVVERTISNPTDADILKVRREAEQAAIQSGAAPGSIELHVEVDPQRSIVRVIATGTTELRAKNLLQKKLPETAIRAIAAQSLGVAEECLSIIGSTGDIYIVQGRSVAKKCWGLLKKEIKALRVIDSEGVIRLQKNQGEAFKLSVARFEEELSQVVDQCTSYFDGSKEVPDVYVFYGKKIIDLSGLVDAAQIIAVAGVEIQGIAEDSLVYALICRKNNR</sequence>
<dbReference type="GO" id="GO:0005829">
    <property type="term" value="C:cytosol"/>
    <property type="evidence" value="ECO:0007669"/>
    <property type="project" value="TreeGrafter"/>
</dbReference>
<dbReference type="InterPro" id="IPR045079">
    <property type="entry name" value="Oxoprolinase-like"/>
</dbReference>